<evidence type="ECO:0000256" key="1">
    <source>
        <dbReference type="SAM" id="Phobius"/>
    </source>
</evidence>
<organism evidence="2 3">
    <name type="scientific">Candidatus Enterococcus ikei</name>
    <dbReference type="NCBI Taxonomy" id="2815326"/>
    <lineage>
        <taxon>Bacteria</taxon>
        <taxon>Bacillati</taxon>
        <taxon>Bacillota</taxon>
        <taxon>Bacilli</taxon>
        <taxon>Lactobacillales</taxon>
        <taxon>Enterococcaceae</taxon>
        <taxon>Enterococcus</taxon>
    </lineage>
</organism>
<reference evidence="2 3" key="1">
    <citation type="submission" date="2021-03" db="EMBL/GenBank/DDBJ databases">
        <title>Enterococcal diversity collection.</title>
        <authorList>
            <person name="Gilmore M.S."/>
            <person name="Schwartzman J."/>
            <person name="Van Tyne D."/>
            <person name="Martin M."/>
            <person name="Earl A.M."/>
            <person name="Manson A.L."/>
            <person name="Straub T."/>
            <person name="Salamzade R."/>
            <person name="Saavedra J."/>
            <person name="Lebreton F."/>
            <person name="Prichula J."/>
            <person name="Schaufler K."/>
            <person name="Gaca A."/>
            <person name="Sgardioli B."/>
            <person name="Wagenaar J."/>
            <person name="Strong T."/>
        </authorList>
    </citation>
    <scope>NUCLEOTIDE SEQUENCE [LARGE SCALE GENOMIC DNA]</scope>
    <source>
        <strain evidence="2 3">DIV0869a</strain>
    </source>
</reference>
<gene>
    <name evidence="2" type="ORF">JZO69_09925</name>
</gene>
<accession>A0ABS3GZJ7</accession>
<dbReference type="EMBL" id="JAFLWD010000022">
    <property type="protein sequence ID" value="MBO0440681.1"/>
    <property type="molecule type" value="Genomic_DNA"/>
</dbReference>
<dbReference type="Proteomes" id="UP000664632">
    <property type="component" value="Unassembled WGS sequence"/>
</dbReference>
<proteinExistence type="predicted"/>
<keyword evidence="1" id="KW-0472">Membrane</keyword>
<evidence type="ECO:0000313" key="3">
    <source>
        <dbReference type="Proteomes" id="UP000664632"/>
    </source>
</evidence>
<feature type="transmembrane region" description="Helical" evidence="1">
    <location>
        <begin position="12"/>
        <end position="35"/>
    </location>
</feature>
<evidence type="ECO:0008006" key="4">
    <source>
        <dbReference type="Google" id="ProtNLM"/>
    </source>
</evidence>
<sequence length="188" mass="21615">MKNRESKQKSFYINVTLFGVLLCVVGGLFLIPALVVQVVPITPDNFHFTINGVTQPYSLENVRIFRLIFLLVFGFVGMIPTVIGGIVIIWNKMKRRQQQRLKEEGRALRAKVNQLASSSIRIYNGYGMRLMCSYKNEEGETYLFKSQLLRIDPTHFLNEGQVTVYCDRENSSNYFVDIDGSVEKVYEL</sequence>
<keyword evidence="1" id="KW-1133">Transmembrane helix</keyword>
<comment type="caution">
    <text evidence="2">The sequence shown here is derived from an EMBL/GenBank/DDBJ whole genome shotgun (WGS) entry which is preliminary data.</text>
</comment>
<keyword evidence="3" id="KW-1185">Reference proteome</keyword>
<feature type="transmembrane region" description="Helical" evidence="1">
    <location>
        <begin position="64"/>
        <end position="90"/>
    </location>
</feature>
<evidence type="ECO:0000313" key="2">
    <source>
        <dbReference type="EMBL" id="MBO0440681.1"/>
    </source>
</evidence>
<name>A0ABS3GZJ7_9ENTE</name>
<keyword evidence="1" id="KW-0812">Transmembrane</keyword>
<dbReference type="RefSeq" id="WP_207112717.1">
    <property type="nucleotide sequence ID" value="NZ_JAFLWD010000022.1"/>
</dbReference>
<protein>
    <recommendedName>
        <fullName evidence="4">DUF3592 domain-containing protein</fullName>
    </recommendedName>
</protein>